<dbReference type="RefSeq" id="XP_014159849.1">
    <property type="nucleotide sequence ID" value="XM_014304374.1"/>
</dbReference>
<gene>
    <name evidence="2" type="ORF">SARC_01893</name>
</gene>
<name>A0A0L0GA87_9EUKA</name>
<sequence length="121" mass="14328">YFRGLEDIESEMNSSNHRVHKQCLRMPLVVFEKFTMEIKKVYKPDGRANVGVHEMLYMWLTFAGQKMTQAYLARIFRRSTQKVFNGIRNAIYYINLALYKKYIVMPTKGTPVPSKIRNNTR</sequence>
<feature type="non-terminal residue" evidence="2">
    <location>
        <position position="121"/>
    </location>
</feature>
<evidence type="ECO:0000259" key="1">
    <source>
        <dbReference type="Pfam" id="PF26138"/>
    </source>
</evidence>
<dbReference type="GeneID" id="25902397"/>
<dbReference type="AlphaFoldDB" id="A0A0L0GA87"/>
<dbReference type="Proteomes" id="UP000054560">
    <property type="component" value="Unassembled WGS sequence"/>
</dbReference>
<dbReference type="EMBL" id="KQ241676">
    <property type="protein sequence ID" value="KNC85947.1"/>
    <property type="molecule type" value="Genomic_DNA"/>
</dbReference>
<evidence type="ECO:0000313" key="3">
    <source>
        <dbReference type="Proteomes" id="UP000054560"/>
    </source>
</evidence>
<organism evidence="2 3">
    <name type="scientific">Sphaeroforma arctica JP610</name>
    <dbReference type="NCBI Taxonomy" id="667725"/>
    <lineage>
        <taxon>Eukaryota</taxon>
        <taxon>Ichthyosporea</taxon>
        <taxon>Ichthyophonida</taxon>
        <taxon>Sphaeroforma</taxon>
    </lineage>
</organism>
<protein>
    <recommendedName>
        <fullName evidence="1">DUF8040 domain-containing protein</fullName>
    </recommendedName>
</protein>
<feature type="non-terminal residue" evidence="2">
    <location>
        <position position="1"/>
    </location>
</feature>
<keyword evidence="3" id="KW-1185">Reference proteome</keyword>
<feature type="domain" description="DUF8040" evidence="1">
    <location>
        <begin position="11"/>
        <end position="89"/>
    </location>
</feature>
<reference evidence="2 3" key="1">
    <citation type="submission" date="2011-02" db="EMBL/GenBank/DDBJ databases">
        <title>The Genome Sequence of Sphaeroforma arctica JP610.</title>
        <authorList>
            <consortium name="The Broad Institute Genome Sequencing Platform"/>
            <person name="Russ C."/>
            <person name="Cuomo C."/>
            <person name="Young S.K."/>
            <person name="Zeng Q."/>
            <person name="Gargeya S."/>
            <person name="Alvarado L."/>
            <person name="Berlin A."/>
            <person name="Chapman S.B."/>
            <person name="Chen Z."/>
            <person name="Freedman E."/>
            <person name="Gellesch M."/>
            <person name="Goldberg J."/>
            <person name="Griggs A."/>
            <person name="Gujja S."/>
            <person name="Heilman E."/>
            <person name="Heiman D."/>
            <person name="Howarth C."/>
            <person name="Mehta T."/>
            <person name="Neiman D."/>
            <person name="Pearson M."/>
            <person name="Roberts A."/>
            <person name="Saif S."/>
            <person name="Shea T."/>
            <person name="Shenoy N."/>
            <person name="Sisk P."/>
            <person name="Stolte C."/>
            <person name="Sykes S."/>
            <person name="White J."/>
            <person name="Yandava C."/>
            <person name="Burger G."/>
            <person name="Gray M.W."/>
            <person name="Holland P.W.H."/>
            <person name="King N."/>
            <person name="Lang F.B.F."/>
            <person name="Roger A.J."/>
            <person name="Ruiz-Trillo I."/>
            <person name="Haas B."/>
            <person name="Nusbaum C."/>
            <person name="Birren B."/>
        </authorList>
    </citation>
    <scope>NUCLEOTIDE SEQUENCE [LARGE SCALE GENOMIC DNA]</scope>
    <source>
        <strain evidence="2 3">JP610</strain>
    </source>
</reference>
<evidence type="ECO:0000313" key="2">
    <source>
        <dbReference type="EMBL" id="KNC85947.1"/>
    </source>
</evidence>
<proteinExistence type="predicted"/>
<dbReference type="Pfam" id="PF26138">
    <property type="entry name" value="DUF8040"/>
    <property type="match status" value="1"/>
</dbReference>
<dbReference type="InterPro" id="IPR058353">
    <property type="entry name" value="DUF8040"/>
</dbReference>
<accession>A0A0L0GA87</accession>